<sequence>MKDLPYLLDLGVKWVRTDFYWSDIETSEGAIRRWDAIDNTARVLNQNNIHLLLSVTYVPDWVWAKDKQGRWDATYAFAKELAARNRGKVRYYEIFNEPNLPGFGFFRVREGPFKAGDSVDVSTYLNFLAAANKGIHEADPSAVIVLGGLSGVSDSRTYMNARTFMKQLYELGGKDCFDVLAYHPYESFGTGGGFIEKAAAIRAFTALYGDSAKTIWFNELGTTDEGTRVDSLNQVKSELSAVPAWFWFSLRDFNDTEEFGLLSADYQKRPAYELFKQMLAPR</sequence>
<reference evidence="1 2" key="1">
    <citation type="journal article" date="2016" name="Nat. Commun.">
        <title>Thousands of microbial genomes shed light on interconnected biogeochemical processes in an aquifer system.</title>
        <authorList>
            <person name="Anantharaman K."/>
            <person name="Brown C.T."/>
            <person name="Hug L.A."/>
            <person name="Sharon I."/>
            <person name="Castelle C.J."/>
            <person name="Probst A.J."/>
            <person name="Thomas B.C."/>
            <person name="Singh A."/>
            <person name="Wilkins M.J."/>
            <person name="Karaoz U."/>
            <person name="Brodie E.L."/>
            <person name="Williams K.H."/>
            <person name="Hubbard S.S."/>
            <person name="Banfield J.F."/>
        </authorList>
    </citation>
    <scope>NUCLEOTIDE SEQUENCE [LARGE SCALE GENOMIC DNA]</scope>
</reference>
<dbReference type="PANTHER" id="PTHR12631">
    <property type="entry name" value="ALPHA-L-IDURONIDASE"/>
    <property type="match status" value="1"/>
</dbReference>
<evidence type="ECO:0000313" key="1">
    <source>
        <dbReference type="EMBL" id="OGG61781.1"/>
    </source>
</evidence>
<gene>
    <name evidence="1" type="ORF">A3C19_00820</name>
</gene>
<dbReference type="AlphaFoldDB" id="A0A1F6DK32"/>
<organism evidence="1 2">
    <name type="scientific">Candidatus Kaiserbacteria bacterium RIFCSPHIGHO2_02_FULL_54_22</name>
    <dbReference type="NCBI Taxonomy" id="1798495"/>
    <lineage>
        <taxon>Bacteria</taxon>
        <taxon>Candidatus Kaiseribacteriota</taxon>
    </lineage>
</organism>
<dbReference type="STRING" id="1798495.A3C19_00820"/>
<evidence type="ECO:0000313" key="2">
    <source>
        <dbReference type="Proteomes" id="UP000178532"/>
    </source>
</evidence>
<name>A0A1F6DK32_9BACT</name>
<dbReference type="GO" id="GO:0004553">
    <property type="term" value="F:hydrolase activity, hydrolyzing O-glycosyl compounds"/>
    <property type="evidence" value="ECO:0007669"/>
    <property type="project" value="TreeGrafter"/>
</dbReference>
<dbReference type="Proteomes" id="UP000178532">
    <property type="component" value="Unassembled WGS sequence"/>
</dbReference>
<proteinExistence type="predicted"/>
<dbReference type="EMBL" id="MFLI01000017">
    <property type="protein sequence ID" value="OGG61781.1"/>
    <property type="molecule type" value="Genomic_DNA"/>
</dbReference>
<evidence type="ECO:0008006" key="3">
    <source>
        <dbReference type="Google" id="ProtNLM"/>
    </source>
</evidence>
<dbReference type="InterPro" id="IPR017853">
    <property type="entry name" value="GH"/>
</dbReference>
<comment type="caution">
    <text evidence="1">The sequence shown here is derived from an EMBL/GenBank/DDBJ whole genome shotgun (WGS) entry which is preliminary data.</text>
</comment>
<dbReference type="Gene3D" id="3.20.20.80">
    <property type="entry name" value="Glycosidases"/>
    <property type="match status" value="1"/>
</dbReference>
<protein>
    <recommendedName>
        <fullName evidence="3">Glycoside hydrolase family 5 domain-containing protein</fullName>
    </recommendedName>
</protein>
<dbReference type="InterPro" id="IPR051923">
    <property type="entry name" value="Glycosyl_Hydrolase_39"/>
</dbReference>
<dbReference type="PANTHER" id="PTHR12631:SF10">
    <property type="entry name" value="BETA-XYLOSIDASE-LIKE PROTEIN-RELATED"/>
    <property type="match status" value="1"/>
</dbReference>
<accession>A0A1F6DK32</accession>
<dbReference type="SUPFAM" id="SSF51445">
    <property type="entry name" value="(Trans)glycosidases"/>
    <property type="match status" value="1"/>
</dbReference>